<protein>
    <submittedName>
        <fullName evidence="1">Uncharacterized protein</fullName>
    </submittedName>
</protein>
<organism evidence="1 2">
    <name type="scientific">Pseudomonas indica</name>
    <dbReference type="NCBI Taxonomy" id="137658"/>
    <lineage>
        <taxon>Bacteria</taxon>
        <taxon>Pseudomonadati</taxon>
        <taxon>Pseudomonadota</taxon>
        <taxon>Gammaproteobacteria</taxon>
        <taxon>Pseudomonadales</taxon>
        <taxon>Pseudomonadaceae</taxon>
        <taxon>Pseudomonas</taxon>
    </lineage>
</organism>
<dbReference type="Pfam" id="PF21842">
    <property type="entry name" value="DUF6901"/>
    <property type="match status" value="1"/>
</dbReference>
<reference evidence="1 2" key="1">
    <citation type="submission" date="2016-10" db="EMBL/GenBank/DDBJ databases">
        <authorList>
            <person name="de Groot N.N."/>
        </authorList>
    </citation>
    <scope>NUCLEOTIDE SEQUENCE [LARGE SCALE GENOMIC DNA]</scope>
    <source>
        <strain evidence="1 2">JCM 21544</strain>
    </source>
</reference>
<dbReference type="RefSeq" id="WP_244505947.1">
    <property type="nucleotide sequence ID" value="NZ_FNFD01000003.1"/>
</dbReference>
<gene>
    <name evidence="1" type="ORF">SAMN05216186_103256</name>
</gene>
<dbReference type="Proteomes" id="UP000198706">
    <property type="component" value="Unassembled WGS sequence"/>
</dbReference>
<evidence type="ECO:0000313" key="1">
    <source>
        <dbReference type="EMBL" id="SDJ92620.1"/>
    </source>
</evidence>
<keyword evidence="2" id="KW-1185">Reference proteome</keyword>
<name>A0A1G8XS70_9PSED</name>
<accession>A0A1G8XS70</accession>
<sequence>MVADSKSDTLIRYEFRFADGRNWQHEVSLTAAAEGERTTALPDWTGLSFHQCGHCPLKVEEAPRCPFAVALVRPVEMLSKHTSFEEVEVIVRWRGREIRQHTTLQRGLGSLLGALGATSGCPHTRMMKAMAWFHLPFSTSDETLYRALGTYLLGQFLRMKRGQSGDWSLEGLRAIYRNLRQVNLGMSRRLRAAAEEDSSLNGLILLDLLAADTLYALDQYEGELDLFFQEYFDDEGE</sequence>
<evidence type="ECO:0000313" key="2">
    <source>
        <dbReference type="Proteomes" id="UP000198706"/>
    </source>
</evidence>
<proteinExistence type="predicted"/>
<dbReference type="STRING" id="137658.SAMN05216186_103256"/>
<dbReference type="AlphaFoldDB" id="A0A1G8XS70"/>
<dbReference type="InterPro" id="IPR054196">
    <property type="entry name" value="DUF6901"/>
</dbReference>
<dbReference type="EMBL" id="FNFD01000003">
    <property type="protein sequence ID" value="SDJ92620.1"/>
    <property type="molecule type" value="Genomic_DNA"/>
</dbReference>